<evidence type="ECO:0000313" key="1">
    <source>
        <dbReference type="EMBL" id="GAG09791.1"/>
    </source>
</evidence>
<sequence length="255" mass="29837">ILSEFVQAELDIINDTNKNKIQEANEFIEQGKYLKAGTHLVDHANHLKKIGKEDISDQILTKALDFFLEGEIFGEFFISFNDLSKKMKKKYLTRIFQTFLDKLKGVDKFENYDKRAQILEDSNRIYRIHELYLESKEISLVFIQNIQKEALKILLTEENTIGIKRASELVKKAIDLFAYLDKEEYAASLINKINSLMLKQDLSKMRADLEKKYKDSIKKETQVHMKKGEEILAEFVKAESDIITDMNRKTKEEKL</sequence>
<proteinExistence type="predicted"/>
<dbReference type="AlphaFoldDB" id="X0WAU8"/>
<comment type="caution">
    <text evidence="1">The sequence shown here is derived from an EMBL/GenBank/DDBJ whole genome shotgun (WGS) entry which is preliminary data.</text>
</comment>
<organism evidence="1">
    <name type="scientific">marine sediment metagenome</name>
    <dbReference type="NCBI Taxonomy" id="412755"/>
    <lineage>
        <taxon>unclassified sequences</taxon>
        <taxon>metagenomes</taxon>
        <taxon>ecological metagenomes</taxon>
    </lineage>
</organism>
<reference evidence="1" key="1">
    <citation type="journal article" date="2014" name="Front. Microbiol.">
        <title>High frequency of phylogenetically diverse reductive dehalogenase-homologous genes in deep subseafloor sedimentary metagenomes.</title>
        <authorList>
            <person name="Kawai M."/>
            <person name="Futagami T."/>
            <person name="Toyoda A."/>
            <person name="Takaki Y."/>
            <person name="Nishi S."/>
            <person name="Hori S."/>
            <person name="Arai W."/>
            <person name="Tsubouchi T."/>
            <person name="Morono Y."/>
            <person name="Uchiyama I."/>
            <person name="Ito T."/>
            <person name="Fujiyama A."/>
            <person name="Inagaki F."/>
            <person name="Takami H."/>
        </authorList>
    </citation>
    <scope>NUCLEOTIDE SEQUENCE</scope>
    <source>
        <strain evidence="1">Expedition CK06-06</strain>
    </source>
</reference>
<dbReference type="EMBL" id="BARS01020651">
    <property type="protein sequence ID" value="GAG09791.1"/>
    <property type="molecule type" value="Genomic_DNA"/>
</dbReference>
<name>X0WAU8_9ZZZZ</name>
<gene>
    <name evidence="1" type="ORF">S01H1_33271</name>
</gene>
<accession>X0WAU8</accession>
<protein>
    <submittedName>
        <fullName evidence="1">Uncharacterized protein</fullName>
    </submittedName>
</protein>
<feature type="non-terminal residue" evidence="1">
    <location>
        <position position="1"/>
    </location>
</feature>